<dbReference type="SUPFAM" id="SSF52283">
    <property type="entry name" value="Formate/glycerate dehydrogenase catalytic domain-like"/>
    <property type="match status" value="1"/>
</dbReference>
<dbReference type="PANTHER" id="PTHR42789:SF1">
    <property type="entry name" value="D-ISOMER SPECIFIC 2-HYDROXYACID DEHYDROGENASE FAMILY PROTEIN (AFU_ORTHOLOGUE AFUA_6G10090)"/>
    <property type="match status" value="1"/>
</dbReference>
<evidence type="ECO:0000256" key="1">
    <source>
        <dbReference type="ARBA" id="ARBA00005854"/>
    </source>
</evidence>
<dbReference type="Pfam" id="PF02826">
    <property type="entry name" value="2-Hacid_dh_C"/>
    <property type="match status" value="1"/>
</dbReference>
<dbReference type="PANTHER" id="PTHR42789">
    <property type="entry name" value="D-ISOMER SPECIFIC 2-HYDROXYACID DEHYDROGENASE FAMILY PROTEIN (AFU_ORTHOLOGUE AFUA_6G10090)"/>
    <property type="match status" value="1"/>
</dbReference>
<keyword evidence="2" id="KW-0560">Oxidoreductase</keyword>
<dbReference type="EMBL" id="LXPS01000033">
    <property type="protein sequence ID" value="OAE41780.1"/>
    <property type="molecule type" value="Genomic_DNA"/>
</dbReference>
<dbReference type="CDD" id="cd12167">
    <property type="entry name" value="2-Hacid_dh_8"/>
    <property type="match status" value="1"/>
</dbReference>
<proteinExistence type="inferred from homology"/>
<dbReference type="Gene3D" id="3.40.50.720">
    <property type="entry name" value="NAD(P)-binding Rossmann-like Domain"/>
    <property type="match status" value="2"/>
</dbReference>
<evidence type="ECO:0000313" key="6">
    <source>
        <dbReference type="Proteomes" id="UP000077098"/>
    </source>
</evidence>
<organism evidence="5 6">
    <name type="scientific">Agrobacterium tumefaciens</name>
    <dbReference type="NCBI Taxonomy" id="358"/>
    <lineage>
        <taxon>Bacteria</taxon>
        <taxon>Pseudomonadati</taxon>
        <taxon>Pseudomonadota</taxon>
        <taxon>Alphaproteobacteria</taxon>
        <taxon>Hyphomicrobiales</taxon>
        <taxon>Rhizobiaceae</taxon>
        <taxon>Rhizobium/Agrobacterium group</taxon>
        <taxon>Agrobacterium</taxon>
        <taxon>Agrobacterium tumefaciens complex</taxon>
    </lineage>
</organism>
<feature type="domain" description="D-isomer specific 2-hydroxyacid dehydrogenase NAD-binding" evidence="4">
    <location>
        <begin position="121"/>
        <end position="298"/>
    </location>
</feature>
<dbReference type="AlphaFoldDB" id="A0A176X3S2"/>
<name>A0A176X3S2_AGRTU</name>
<evidence type="ECO:0000259" key="4">
    <source>
        <dbReference type="Pfam" id="PF02826"/>
    </source>
</evidence>
<comment type="similarity">
    <text evidence="1">Belongs to the D-isomer specific 2-hydroxyacid dehydrogenase family.</text>
</comment>
<accession>A0A176X3S2</accession>
<dbReference type="InterPro" id="IPR006140">
    <property type="entry name" value="D-isomer_DH_NAD-bd"/>
</dbReference>
<reference evidence="5 6" key="1">
    <citation type="submission" date="2016-05" db="EMBL/GenBank/DDBJ databases">
        <authorList>
            <person name="Lavstsen T."/>
            <person name="Jespersen J.S."/>
        </authorList>
    </citation>
    <scope>NUCLEOTIDE SEQUENCE [LARGE SCALE GENOMIC DNA]</scope>
    <source>
        <strain evidence="5 6">KCJ1736</strain>
    </source>
</reference>
<dbReference type="SUPFAM" id="SSF51735">
    <property type="entry name" value="NAD(P)-binding Rossmann-fold domains"/>
    <property type="match status" value="1"/>
</dbReference>
<dbReference type="GO" id="GO:0051287">
    <property type="term" value="F:NAD binding"/>
    <property type="evidence" value="ECO:0007669"/>
    <property type="project" value="InterPro"/>
</dbReference>
<dbReference type="RefSeq" id="WP_063949896.1">
    <property type="nucleotide sequence ID" value="NZ_LXPS01000033.1"/>
</dbReference>
<evidence type="ECO:0000256" key="2">
    <source>
        <dbReference type="ARBA" id="ARBA00023002"/>
    </source>
</evidence>
<protein>
    <submittedName>
        <fullName evidence="5">Hydroxyacid dehydrogenase</fullName>
    </submittedName>
</protein>
<dbReference type="InterPro" id="IPR036291">
    <property type="entry name" value="NAD(P)-bd_dom_sf"/>
</dbReference>
<dbReference type="GO" id="GO:0016491">
    <property type="term" value="F:oxidoreductase activity"/>
    <property type="evidence" value="ECO:0007669"/>
    <property type="project" value="UniProtKB-KW"/>
</dbReference>
<comment type="caution">
    <text evidence="5">The sequence shown here is derived from an EMBL/GenBank/DDBJ whole genome shotgun (WGS) entry which is preliminary data.</text>
</comment>
<evidence type="ECO:0000256" key="3">
    <source>
        <dbReference type="ARBA" id="ARBA00023027"/>
    </source>
</evidence>
<sequence length="338" mass="36817">MTSPLPRLSLAMDTKRTQHVLTSQALTKLSQIADILDTLPISDFHDPAVQEQLAQTDILLTGWGCPEIGVRELAVMPRLRLISHAAGTVKYFLSRAVFDRGITVCSAAEANAQPVAEFSLAMILLAGKRTFSFRRLYLEHRGRGPVEQLQAQAIGNLGRTVGIVGASRIGRRLISLLQPFDLNLVLFDPLLGAAEAEKLGVRLVPLDQLMTLSDVISLHAPSLPQTRHMIGAPELARMKDGATLINTARGALVDEDALLTELKTGRIEAIIDVTDPEVPPPDSSFYTLPNVFLTPHIAGATGLERARLGEMAIAEIERFCLGMPLQQQVRPEHLELIA</sequence>
<gene>
    <name evidence="5" type="ORF">A7J57_01645</name>
</gene>
<evidence type="ECO:0000313" key="5">
    <source>
        <dbReference type="EMBL" id="OAE41780.1"/>
    </source>
</evidence>
<dbReference type="InterPro" id="IPR050857">
    <property type="entry name" value="D-2-hydroxyacid_DH"/>
</dbReference>
<dbReference type="Proteomes" id="UP000077098">
    <property type="component" value="Unassembled WGS sequence"/>
</dbReference>
<keyword evidence="3" id="KW-0520">NAD</keyword>